<accession>A0A840ZGD2</accession>
<sequence>MTESAAPDRHRGPPAIAGRADGFSLIELLVVLAILSLAVTAGSHTLLGATQDRRAAQAADALAAEIGRLRAEALRSGTRGRLVYDPEAARFLSSRPGAAAIATAGLRVSLETPPSDRPVPGEIRLLPDGGSTGGRIVLAGRNSGVVLTLAPLTGRVVREEIR</sequence>
<dbReference type="InterPro" id="IPR045584">
    <property type="entry name" value="Pilin-like"/>
</dbReference>
<dbReference type="AlphaFoldDB" id="A0A840ZGD2"/>
<evidence type="ECO:0000313" key="3">
    <source>
        <dbReference type="Proteomes" id="UP000583454"/>
    </source>
</evidence>
<dbReference type="Proteomes" id="UP000583454">
    <property type="component" value="Unassembled WGS sequence"/>
</dbReference>
<evidence type="ECO:0000313" key="2">
    <source>
        <dbReference type="EMBL" id="MBB5756081.1"/>
    </source>
</evidence>
<dbReference type="EMBL" id="JACHOP010000002">
    <property type="protein sequence ID" value="MBB5756081.1"/>
    <property type="molecule type" value="Genomic_DNA"/>
</dbReference>
<keyword evidence="1" id="KW-0472">Membrane</keyword>
<gene>
    <name evidence="2" type="ORF">HNR00_000777</name>
</gene>
<feature type="transmembrane region" description="Helical" evidence="1">
    <location>
        <begin position="28"/>
        <end position="47"/>
    </location>
</feature>
<dbReference type="Pfam" id="PF07963">
    <property type="entry name" value="N_methyl"/>
    <property type="match status" value="1"/>
</dbReference>
<dbReference type="SUPFAM" id="SSF54523">
    <property type="entry name" value="Pili subunits"/>
    <property type="match status" value="1"/>
</dbReference>
<keyword evidence="1" id="KW-0812">Transmembrane</keyword>
<protein>
    <submittedName>
        <fullName evidence="2">General secretion pathway protein H</fullName>
    </submittedName>
</protein>
<dbReference type="NCBIfam" id="TIGR02532">
    <property type="entry name" value="IV_pilin_GFxxxE"/>
    <property type="match status" value="1"/>
</dbReference>
<keyword evidence="3" id="KW-1185">Reference proteome</keyword>
<dbReference type="InterPro" id="IPR012902">
    <property type="entry name" value="N_methyl_site"/>
</dbReference>
<name>A0A840ZGD2_9HYPH</name>
<dbReference type="RefSeq" id="WP_183565164.1">
    <property type="nucleotide sequence ID" value="NZ_JACHOP010000002.1"/>
</dbReference>
<keyword evidence="1" id="KW-1133">Transmembrane helix</keyword>
<comment type="caution">
    <text evidence="2">The sequence shown here is derived from an EMBL/GenBank/DDBJ whole genome shotgun (WGS) entry which is preliminary data.</text>
</comment>
<evidence type="ECO:0000256" key="1">
    <source>
        <dbReference type="SAM" id="Phobius"/>
    </source>
</evidence>
<proteinExistence type="predicted"/>
<reference evidence="2 3" key="1">
    <citation type="submission" date="2020-08" db="EMBL/GenBank/DDBJ databases">
        <title>Genomic Encyclopedia of Type Strains, Phase IV (KMG-IV): sequencing the most valuable type-strain genomes for metagenomic binning, comparative biology and taxonomic classification.</title>
        <authorList>
            <person name="Goeker M."/>
        </authorList>
    </citation>
    <scope>NUCLEOTIDE SEQUENCE [LARGE SCALE GENOMIC DNA]</scope>
    <source>
        <strain evidence="2 3">DSM 2163</strain>
    </source>
</reference>
<organism evidence="2 3">
    <name type="scientific">Methylorubrum rhodinum</name>
    <dbReference type="NCBI Taxonomy" id="29428"/>
    <lineage>
        <taxon>Bacteria</taxon>
        <taxon>Pseudomonadati</taxon>
        <taxon>Pseudomonadota</taxon>
        <taxon>Alphaproteobacteria</taxon>
        <taxon>Hyphomicrobiales</taxon>
        <taxon>Methylobacteriaceae</taxon>
        <taxon>Methylorubrum</taxon>
    </lineage>
</organism>